<dbReference type="GO" id="GO:0003824">
    <property type="term" value="F:catalytic activity"/>
    <property type="evidence" value="ECO:0007669"/>
    <property type="project" value="InterPro"/>
</dbReference>
<dbReference type="SUPFAM" id="SSF141673">
    <property type="entry name" value="MOSC N-terminal domain-like"/>
    <property type="match status" value="1"/>
</dbReference>
<dbReference type="Proteomes" id="UP000606463">
    <property type="component" value="Unassembled WGS sequence"/>
</dbReference>
<proteinExistence type="predicted"/>
<organism evidence="2 3">
    <name type="scientific">Aquifex aeolicus</name>
    <dbReference type="NCBI Taxonomy" id="63363"/>
    <lineage>
        <taxon>Bacteria</taxon>
        <taxon>Pseudomonadati</taxon>
        <taxon>Aquificota</taxon>
        <taxon>Aquificia</taxon>
        <taxon>Aquificales</taxon>
        <taxon>Aquificaceae</taxon>
        <taxon>Aquifex</taxon>
    </lineage>
</organism>
<protein>
    <submittedName>
        <fullName evidence="2">MOSC domain-containing protein</fullName>
    </submittedName>
</protein>
<dbReference type="GO" id="GO:0030151">
    <property type="term" value="F:molybdenum ion binding"/>
    <property type="evidence" value="ECO:0007669"/>
    <property type="project" value="InterPro"/>
</dbReference>
<evidence type="ECO:0000313" key="2">
    <source>
        <dbReference type="EMBL" id="HIP98449.1"/>
    </source>
</evidence>
<gene>
    <name evidence="2" type="ORF">EYH37_03695</name>
</gene>
<dbReference type="EMBL" id="DQVE01000041">
    <property type="protein sequence ID" value="HIP98449.1"/>
    <property type="molecule type" value="Genomic_DNA"/>
</dbReference>
<dbReference type="InterPro" id="IPR005302">
    <property type="entry name" value="MoCF_Sase_C"/>
</dbReference>
<dbReference type="InterPro" id="IPR005303">
    <property type="entry name" value="MOCOS_middle"/>
</dbReference>
<dbReference type="AlphaFoldDB" id="A0A9D0YR75"/>
<comment type="caution">
    <text evidence="2">The sequence shown here is derived from an EMBL/GenBank/DDBJ whole genome shotgun (WGS) entry which is preliminary data.</text>
</comment>
<dbReference type="GO" id="GO:0030170">
    <property type="term" value="F:pyridoxal phosphate binding"/>
    <property type="evidence" value="ECO:0007669"/>
    <property type="project" value="InterPro"/>
</dbReference>
<dbReference type="PROSITE" id="PS51340">
    <property type="entry name" value="MOSC"/>
    <property type="match status" value="1"/>
</dbReference>
<accession>A0A9D0YR75</accession>
<reference evidence="2" key="1">
    <citation type="journal article" date="2020" name="ISME J.">
        <title>Gammaproteobacteria mediating utilization of methyl-, sulfur- and petroleum organic compounds in deep ocean hydrothermal plumes.</title>
        <authorList>
            <person name="Zhou Z."/>
            <person name="Liu Y."/>
            <person name="Pan J."/>
            <person name="Cron B.R."/>
            <person name="Toner B.M."/>
            <person name="Anantharaman K."/>
            <person name="Breier J.A."/>
            <person name="Dick G.J."/>
            <person name="Li M."/>
        </authorList>
    </citation>
    <scope>NUCLEOTIDE SEQUENCE</scope>
    <source>
        <strain evidence="2">SZUA-1501</strain>
    </source>
</reference>
<name>A0A9D0YR75_AQUAO</name>
<dbReference type="Pfam" id="PF03476">
    <property type="entry name" value="MOSC_N"/>
    <property type="match status" value="1"/>
</dbReference>
<sequence>MSVFLFKIQIFPIKSFDPLEVDSVKITPGGSLDWDRRFVFFRKDNQKVISRKWEKKLYAIRTFYDLKREEVTFSHRGMEKGFKFSQKGDIERFIGDILGYGVVFKENTHRGFPDDLEAYGPTVVARSTVREIGRWFSLSEEEMRLRLRTNLELDGEELPPFWEDKLYGQKGEVVWFKIGGVLIGGVNPCKRCPIPTRNPLTGEEIKDFKTRFVEMRKKTLPPWAPKERFDTFYRLTVNTIVPPSQGGKVLKVGDKVEIVKKEKL</sequence>
<evidence type="ECO:0000313" key="3">
    <source>
        <dbReference type="Proteomes" id="UP000606463"/>
    </source>
</evidence>
<feature type="domain" description="MOSC" evidence="1">
    <location>
        <begin position="88"/>
        <end position="259"/>
    </location>
</feature>
<evidence type="ECO:0000259" key="1">
    <source>
        <dbReference type="PROSITE" id="PS51340"/>
    </source>
</evidence>